<sequence length="577" mass="61346">MARSTIAASGSHAQPGSAGALPYRRRHRSRSPEQSTSTRTPPPCKRPRFWSRHATTPLDRTPPADPPADRPRPAARGGGHRAVPYGGGTGRPLPSISATTTQVASGLKRPTAIAAPDDGTDRLFITQKSGSVRVYHPRTGLAQTPLLDITSAVDESGNERGLLGIAVPPDFAASQDLYLAYTALPDAAVTVARYRLDEGRLEPLLSQPHAEFSNHNGGQLAFGPDGNLYWSIGDGGSAGDPFRSGQRLDTLLGKIMRIDVSRTCGGLPYCVPADNPFVGTPGARKEIWLYGLRNPWRFSFDRADGSMWIGDVGQGRWEEIDHLARGRGGLNLGWSCYEGLEKFQGGDCVPGAAYTKPVFTYSPYTGGCSVIGGHVYRGRDHAALVGGTYIATDYCSSTVWALRPDGRGGYEQAEIGEMPTQVTSIGTTAAGEFYVVNDLPGGLHKVSFAQEEPTCRVDRAVTAWGTGMTVDLTLTNTGDTPVNGWTLEFSLALGQTVVSDWNTTLTQGSNTITAVNAPYNGTIAPERASPSAISPRTPATPHHRHASCSTATPARWAAEQPSGAPERNTGAPDVRTG</sequence>
<dbReference type="GO" id="GO:0030247">
    <property type="term" value="F:polysaccharide binding"/>
    <property type="evidence" value="ECO:0007669"/>
    <property type="project" value="UniProtKB-UniRule"/>
</dbReference>
<dbReference type="InterPro" id="IPR012938">
    <property type="entry name" value="Glc/Sorbosone_DH"/>
</dbReference>
<dbReference type="InterPro" id="IPR012291">
    <property type="entry name" value="CBM2_carb-bd_dom_sf"/>
</dbReference>
<feature type="compositionally biased region" description="Polar residues" evidence="3">
    <location>
        <begin position="1"/>
        <end position="14"/>
    </location>
</feature>
<dbReference type="Gene3D" id="2.60.40.290">
    <property type="match status" value="1"/>
</dbReference>
<evidence type="ECO:0000256" key="1">
    <source>
        <dbReference type="ARBA" id="ARBA00022729"/>
    </source>
</evidence>
<dbReference type="Pfam" id="PF00553">
    <property type="entry name" value="CBM_2"/>
    <property type="match status" value="1"/>
</dbReference>
<reference evidence="5" key="2">
    <citation type="submission" date="2024-07" db="EMBL/GenBank/DDBJ databases">
        <title>Streptomyces haneummycinica sp. nov., a new antibiotic-producing actinobacterium isolated from marine sediment.</title>
        <authorList>
            <person name="Uemura M."/>
            <person name="Hamada M."/>
            <person name="Hirano S."/>
            <person name="Kobayashi K."/>
            <person name="Ohshiro T."/>
            <person name="Kobayashi T."/>
            <person name="Terahara T."/>
        </authorList>
    </citation>
    <scope>NUCLEOTIDE SEQUENCE</scope>
    <source>
        <strain evidence="5">KM77-8</strain>
    </source>
</reference>
<dbReference type="EMBL" id="AP035768">
    <property type="protein sequence ID" value="BFO21572.1"/>
    <property type="molecule type" value="Genomic_DNA"/>
</dbReference>
<dbReference type="GO" id="GO:0004553">
    <property type="term" value="F:hydrolase activity, hydrolyzing O-glycosyl compounds"/>
    <property type="evidence" value="ECO:0007669"/>
    <property type="project" value="InterPro"/>
</dbReference>
<feature type="domain" description="CBM2" evidence="4">
    <location>
        <begin position="448"/>
        <end position="551"/>
    </location>
</feature>
<feature type="region of interest" description="Disordered" evidence="3">
    <location>
        <begin position="523"/>
        <end position="577"/>
    </location>
</feature>
<dbReference type="SUPFAM" id="SSF49384">
    <property type="entry name" value="Carbohydrate-binding domain"/>
    <property type="match status" value="1"/>
</dbReference>
<dbReference type="PANTHER" id="PTHR19328">
    <property type="entry name" value="HEDGEHOG-INTERACTING PROTEIN"/>
    <property type="match status" value="1"/>
</dbReference>
<evidence type="ECO:0000259" key="4">
    <source>
        <dbReference type="PROSITE" id="PS51173"/>
    </source>
</evidence>
<dbReference type="InterPro" id="IPR008965">
    <property type="entry name" value="CBM2/CBM3_carb-bd_dom_sf"/>
</dbReference>
<name>A0AAT9HX58_9ACTN</name>
<proteinExistence type="predicted"/>
<keyword evidence="2" id="KW-0624">Polysaccharide degradation</keyword>
<dbReference type="PROSITE" id="PS51173">
    <property type="entry name" value="CBM2"/>
    <property type="match status" value="1"/>
</dbReference>
<dbReference type="InterPro" id="IPR011042">
    <property type="entry name" value="6-blade_b-propeller_TolB-like"/>
</dbReference>
<evidence type="ECO:0000256" key="2">
    <source>
        <dbReference type="ARBA" id="ARBA00023326"/>
    </source>
</evidence>
<keyword evidence="2" id="KW-0119">Carbohydrate metabolism</keyword>
<feature type="region of interest" description="Disordered" evidence="3">
    <location>
        <begin position="1"/>
        <end position="104"/>
    </location>
</feature>
<reference evidence="5" key="1">
    <citation type="submission" date="2024-06" db="EMBL/GenBank/DDBJ databases">
        <authorList>
            <consortium name="consrtm"/>
            <person name="Uemura M."/>
            <person name="Terahara T."/>
        </authorList>
    </citation>
    <scope>NUCLEOTIDE SEQUENCE</scope>
    <source>
        <strain evidence="5">KM77-8</strain>
    </source>
</reference>
<evidence type="ECO:0000313" key="5">
    <source>
        <dbReference type="EMBL" id="BFO21572.1"/>
    </source>
</evidence>
<gene>
    <name evidence="5" type="ORF">SHKM778_79600</name>
</gene>
<dbReference type="InterPro" id="IPR001919">
    <property type="entry name" value="CBD2"/>
</dbReference>
<dbReference type="Pfam" id="PF07995">
    <property type="entry name" value="GSDH"/>
    <property type="match status" value="1"/>
</dbReference>
<dbReference type="SMART" id="SM00637">
    <property type="entry name" value="CBD_II"/>
    <property type="match status" value="1"/>
</dbReference>
<dbReference type="PANTHER" id="PTHR19328:SF75">
    <property type="entry name" value="ALDOSE SUGAR DEHYDROGENASE YLII"/>
    <property type="match status" value="1"/>
</dbReference>
<organism evidence="5">
    <name type="scientific">Streptomyces haneummycinicus</name>
    <dbReference type="NCBI Taxonomy" id="3074435"/>
    <lineage>
        <taxon>Bacteria</taxon>
        <taxon>Bacillati</taxon>
        <taxon>Actinomycetota</taxon>
        <taxon>Actinomycetes</taxon>
        <taxon>Kitasatosporales</taxon>
        <taxon>Streptomycetaceae</taxon>
        <taxon>Streptomyces</taxon>
    </lineage>
</organism>
<dbReference type="AlphaFoldDB" id="A0AAT9HX58"/>
<dbReference type="SUPFAM" id="SSF50952">
    <property type="entry name" value="Soluble quinoprotein glucose dehydrogenase"/>
    <property type="match status" value="1"/>
</dbReference>
<dbReference type="Gene3D" id="2.120.10.30">
    <property type="entry name" value="TolB, C-terminal domain"/>
    <property type="match status" value="1"/>
</dbReference>
<accession>A0AAT9HX58</accession>
<dbReference type="GO" id="GO:0000272">
    <property type="term" value="P:polysaccharide catabolic process"/>
    <property type="evidence" value="ECO:0007669"/>
    <property type="project" value="UniProtKB-KW"/>
</dbReference>
<protein>
    <recommendedName>
        <fullName evidence="4">CBM2 domain-containing protein</fullName>
    </recommendedName>
</protein>
<evidence type="ECO:0000256" key="3">
    <source>
        <dbReference type="SAM" id="MobiDB-lite"/>
    </source>
</evidence>
<dbReference type="InterPro" id="IPR011041">
    <property type="entry name" value="Quinoprot_gluc/sorb_DH_b-prop"/>
</dbReference>
<keyword evidence="1" id="KW-0732">Signal</keyword>